<dbReference type="GO" id="GO:0016757">
    <property type="term" value="F:glycosyltransferase activity"/>
    <property type="evidence" value="ECO:0007669"/>
    <property type="project" value="UniProtKB-ARBA"/>
</dbReference>
<dbReference type="Pfam" id="PF13439">
    <property type="entry name" value="Glyco_transf_4"/>
    <property type="match status" value="1"/>
</dbReference>
<keyword evidence="2" id="KW-0808">Transferase</keyword>
<dbReference type="PANTHER" id="PTHR12526">
    <property type="entry name" value="GLYCOSYLTRANSFERASE"/>
    <property type="match status" value="1"/>
</dbReference>
<reference evidence="2" key="1">
    <citation type="journal article" date="2020" name="mSystems">
        <title>Genome- and Community-Level Interaction Insights into Carbon Utilization and Element Cycling Functions of Hydrothermarchaeota in Hydrothermal Sediment.</title>
        <authorList>
            <person name="Zhou Z."/>
            <person name="Liu Y."/>
            <person name="Xu W."/>
            <person name="Pan J."/>
            <person name="Luo Z.H."/>
            <person name="Li M."/>
        </authorList>
    </citation>
    <scope>NUCLEOTIDE SEQUENCE [LARGE SCALE GENOMIC DNA]</scope>
    <source>
        <strain evidence="2">SpSt-339</strain>
    </source>
</reference>
<dbReference type="SUPFAM" id="SSF53756">
    <property type="entry name" value="UDP-Glycosyltransferase/glycogen phosphorylase"/>
    <property type="match status" value="1"/>
</dbReference>
<evidence type="ECO:0000259" key="1">
    <source>
        <dbReference type="Pfam" id="PF13439"/>
    </source>
</evidence>
<evidence type="ECO:0000313" key="2">
    <source>
        <dbReference type="EMBL" id="HEN14714.1"/>
    </source>
</evidence>
<sequence length="398" mass="44262">MTAEIALSAAPDQLNDSPGATCTPIRVGFVMHVMQVAGAEVLVARIIQELGSRIEPVIFCLDRIGELGERLQSEGVEIVCLHRKPGRDWSVVGRLAGEIQRRRIDVLHAHQYTPFFYSALARVWGGRQARLMLTEHGRHYPDEVSWLRYWANRLVFSRMADRINACCQFSARSLREIDGFCGQPVEVIYNGIDLEAFTPTEDRTRLRARLGLQPDRRYMATVARFHPVKDHATLLSAFAMLASQHGDVDLLLVGDGPLRPDLEAQAAALGIADRVRFWGVRQDVARILQAIDLFVLPSVSEAASLTLLEAMASECPVVVTEVGGNPEIVRQGQDGLLVPRQNPKELADACGRLLDDPEYAKSLGVSARLRVLAMFQQRDTVRRFAELYEALAKRGSSD</sequence>
<protein>
    <submittedName>
        <fullName evidence="2">Glycosyltransferase</fullName>
    </submittedName>
</protein>
<accession>A0A7C2NZE3</accession>
<dbReference type="Gene3D" id="3.40.50.2000">
    <property type="entry name" value="Glycogen Phosphorylase B"/>
    <property type="match status" value="2"/>
</dbReference>
<proteinExistence type="predicted"/>
<feature type="domain" description="Glycosyltransferase subfamily 4-like N-terminal" evidence="1">
    <location>
        <begin position="37"/>
        <end position="195"/>
    </location>
</feature>
<dbReference type="EMBL" id="DSOK01000135">
    <property type="protein sequence ID" value="HEN14714.1"/>
    <property type="molecule type" value="Genomic_DNA"/>
</dbReference>
<gene>
    <name evidence="2" type="ORF">ENQ76_04500</name>
</gene>
<comment type="caution">
    <text evidence="2">The sequence shown here is derived from an EMBL/GenBank/DDBJ whole genome shotgun (WGS) entry which is preliminary data.</text>
</comment>
<organism evidence="2">
    <name type="scientific">Schlesneria paludicola</name>
    <dbReference type="NCBI Taxonomy" id="360056"/>
    <lineage>
        <taxon>Bacteria</taxon>
        <taxon>Pseudomonadati</taxon>
        <taxon>Planctomycetota</taxon>
        <taxon>Planctomycetia</taxon>
        <taxon>Planctomycetales</taxon>
        <taxon>Planctomycetaceae</taxon>
        <taxon>Schlesneria</taxon>
    </lineage>
</organism>
<dbReference type="Pfam" id="PF13692">
    <property type="entry name" value="Glyco_trans_1_4"/>
    <property type="match status" value="1"/>
</dbReference>
<name>A0A7C2NZE3_9PLAN</name>
<dbReference type="AlphaFoldDB" id="A0A7C2NZE3"/>
<dbReference type="InterPro" id="IPR028098">
    <property type="entry name" value="Glyco_trans_4-like_N"/>
</dbReference>